<evidence type="ECO:0000256" key="5">
    <source>
        <dbReference type="ARBA" id="ARBA00023163"/>
    </source>
</evidence>
<evidence type="ECO:0000256" key="1">
    <source>
        <dbReference type="ARBA" id="ARBA00008075"/>
    </source>
</evidence>
<dbReference type="InterPro" id="IPR036322">
    <property type="entry name" value="WD40_repeat_dom_sf"/>
</dbReference>
<evidence type="ECO:0000256" key="3">
    <source>
        <dbReference type="ARBA" id="ARBA00022737"/>
    </source>
</evidence>
<keyword evidence="7" id="KW-1185">Reference proteome</keyword>
<feature type="repeat" description="WD" evidence="6">
    <location>
        <begin position="171"/>
        <end position="202"/>
    </location>
</feature>
<comment type="similarity">
    <text evidence="1">Belongs to the WD repeat ESC family.</text>
</comment>
<evidence type="ECO:0000313" key="8">
    <source>
        <dbReference type="WBParaSite" id="SMUV_0000333901-mRNA-1"/>
    </source>
</evidence>
<dbReference type="WBParaSite" id="SMUV_0000333901-mRNA-1">
    <property type="protein sequence ID" value="SMUV_0000333901-mRNA-1"/>
    <property type="gene ID" value="SMUV_0000333901"/>
</dbReference>
<dbReference type="AlphaFoldDB" id="A0A0N5AGA2"/>
<dbReference type="Pfam" id="PF00400">
    <property type="entry name" value="WD40"/>
    <property type="match status" value="2"/>
</dbReference>
<dbReference type="PANTHER" id="PTHR10253">
    <property type="entry name" value="POLYCOMB PROTEIN"/>
    <property type="match status" value="1"/>
</dbReference>
<evidence type="ECO:0000256" key="6">
    <source>
        <dbReference type="PROSITE-ProRule" id="PRU00221"/>
    </source>
</evidence>
<dbReference type="Proteomes" id="UP000046393">
    <property type="component" value="Unplaced"/>
</dbReference>
<organism evidence="7 8">
    <name type="scientific">Syphacia muris</name>
    <dbReference type="NCBI Taxonomy" id="451379"/>
    <lineage>
        <taxon>Eukaryota</taxon>
        <taxon>Metazoa</taxon>
        <taxon>Ecdysozoa</taxon>
        <taxon>Nematoda</taxon>
        <taxon>Chromadorea</taxon>
        <taxon>Rhabditida</taxon>
        <taxon>Spirurina</taxon>
        <taxon>Oxyuridomorpha</taxon>
        <taxon>Oxyuroidea</taxon>
        <taxon>Oxyuridae</taxon>
        <taxon>Syphacia</taxon>
    </lineage>
</organism>
<dbReference type="STRING" id="451379.A0A0N5AGA2"/>
<dbReference type="PROSITE" id="PS00678">
    <property type="entry name" value="WD_REPEATS_1"/>
    <property type="match status" value="1"/>
</dbReference>
<evidence type="ECO:0000313" key="7">
    <source>
        <dbReference type="Proteomes" id="UP000046393"/>
    </source>
</evidence>
<name>A0A0N5AGA2_9BILA</name>
<dbReference type="InterPro" id="IPR015943">
    <property type="entry name" value="WD40/YVTN_repeat-like_dom_sf"/>
</dbReference>
<sequence length="381" mass="42387">MARRIRHNKPRRSAASTTPVSPFENLCTVHEEHGHKIYGCCFCPFSKDVLYFATVGHNRVTIYKINDDENLELLRCYQDAAKDELFYTVCWAYDPDYEEHSVVVGGQRGIIRVLEATTGNVICSLSGHGGAVNDIKVCPNDSTLIATAGEDFTARIWDTRNESCLAILGGVQGHLDQVLSVDFDSSCNYLATASMDHTIKLWYIGPGSGVDRMVAQAKSSLKLIDMPLEIHYPYCSTRDIHADYADCVCIFHKMIFSKSVENEIVLWKFGGLDSGIAGKGSHLKTETNVLHFRQLMLPDGDLWFVRCSIDPNGKYLACGNKFANVFVWNLSNGMPSRKRDFLLIPKGMKGAIRQLSFSPCSRFLVVVGDDACLSLFGSRQG</sequence>
<dbReference type="InterPro" id="IPR051243">
    <property type="entry name" value="PcG_WD-repeat"/>
</dbReference>
<dbReference type="Gene3D" id="2.130.10.10">
    <property type="entry name" value="YVTN repeat-like/Quinoprotein amine dehydrogenase"/>
    <property type="match status" value="1"/>
</dbReference>
<keyword evidence="4" id="KW-0805">Transcription regulation</keyword>
<feature type="repeat" description="WD" evidence="6">
    <location>
        <begin position="125"/>
        <end position="167"/>
    </location>
</feature>
<evidence type="ECO:0000256" key="4">
    <source>
        <dbReference type="ARBA" id="ARBA00023015"/>
    </source>
</evidence>
<keyword evidence="5" id="KW-0804">Transcription</keyword>
<dbReference type="PROSITE" id="PS50294">
    <property type="entry name" value="WD_REPEATS_REGION"/>
    <property type="match status" value="2"/>
</dbReference>
<accession>A0A0N5AGA2</accession>
<proteinExistence type="inferred from homology"/>
<dbReference type="InterPro" id="IPR019775">
    <property type="entry name" value="WD40_repeat_CS"/>
</dbReference>
<keyword evidence="3" id="KW-0677">Repeat</keyword>
<keyword evidence="2 6" id="KW-0853">WD repeat</keyword>
<evidence type="ECO:0000256" key="2">
    <source>
        <dbReference type="ARBA" id="ARBA00022574"/>
    </source>
</evidence>
<dbReference type="SUPFAM" id="SSF50978">
    <property type="entry name" value="WD40 repeat-like"/>
    <property type="match status" value="1"/>
</dbReference>
<dbReference type="PROSITE" id="PS50082">
    <property type="entry name" value="WD_REPEATS_2"/>
    <property type="match status" value="2"/>
</dbReference>
<dbReference type="InterPro" id="IPR001680">
    <property type="entry name" value="WD40_rpt"/>
</dbReference>
<dbReference type="SMART" id="SM00320">
    <property type="entry name" value="WD40"/>
    <property type="match status" value="4"/>
</dbReference>
<reference evidence="8" key="1">
    <citation type="submission" date="2017-02" db="UniProtKB">
        <authorList>
            <consortium name="WormBaseParasite"/>
        </authorList>
    </citation>
    <scope>IDENTIFICATION</scope>
</reference>
<protein>
    <submittedName>
        <fullName evidence="8">WD_REPEATS_REGION domain-containing protein</fullName>
    </submittedName>
</protein>